<feature type="compositionally biased region" description="Low complexity" evidence="1">
    <location>
        <begin position="22"/>
        <end position="38"/>
    </location>
</feature>
<keyword evidence="3" id="KW-1185">Reference proteome</keyword>
<sequence length="525" mass="55861">MQRALASPRWAPKPEDSEPKEPQASSPPTAQQPNSAPTEAPEPKVESQPPPPQPEVQPEPLPVDTGYAPQPYAEYSYPDDPSMDPFAQTASTDDLFFDDDFTPVAEPIVEQEPIEVPVPEPAPQEIPSAPVGNNSPHSQHAPRSHASGGDRAGRGGGRGRGARGRGRGRGGNYTDARITQDNGNNVRDKAQHDKKPVEADKPAATEPTETANTTASETPTGTPTPTTTSEQQPPSTPSGPKNADKPTPSVRGDRTLTGGTPRTRLTEEELTAKLALMQSKNKSREAAHAREQADAAKFEASQAIAAKQDKERRKQQAEKQKVERQNRQQMMGERERNRQRKLEAKGRAWDEEKEEGFVGTGEEKRRGAARGMHGAVAPSPKPSTGEETADLTTHDDDAGPAPRSHPGGRGRGGRGGRGGGGGRGGRDNHSTTNTNNKQQQQQTPPTAADFPDLPPSTSAAPSTTATAPKKIDLPLQTKTAAGDLKTEDGAAEKSPQPIKKTESFGLTPLSPSGAGRSWADQVENS</sequence>
<feature type="compositionally biased region" description="Low complexity" evidence="1">
    <location>
        <begin position="103"/>
        <end position="115"/>
    </location>
</feature>
<evidence type="ECO:0000313" key="3">
    <source>
        <dbReference type="Proteomes" id="UP000244855"/>
    </source>
</evidence>
<feature type="compositionally biased region" description="Basic and acidic residues" evidence="1">
    <location>
        <begin position="186"/>
        <end position="203"/>
    </location>
</feature>
<feature type="compositionally biased region" description="Basic and acidic residues" evidence="1">
    <location>
        <begin position="307"/>
        <end position="350"/>
    </location>
</feature>
<feature type="compositionally biased region" description="Low complexity" evidence="1">
    <location>
        <begin position="204"/>
        <end position="233"/>
    </location>
</feature>
<organism evidence="2 3">
    <name type="scientific">Periconia macrospinosa</name>
    <dbReference type="NCBI Taxonomy" id="97972"/>
    <lineage>
        <taxon>Eukaryota</taxon>
        <taxon>Fungi</taxon>
        <taxon>Dikarya</taxon>
        <taxon>Ascomycota</taxon>
        <taxon>Pezizomycotina</taxon>
        <taxon>Dothideomycetes</taxon>
        <taxon>Pleosporomycetidae</taxon>
        <taxon>Pleosporales</taxon>
        <taxon>Massarineae</taxon>
        <taxon>Periconiaceae</taxon>
        <taxon>Periconia</taxon>
    </lineage>
</organism>
<feature type="compositionally biased region" description="Basic and acidic residues" evidence="1">
    <location>
        <begin position="282"/>
        <end position="297"/>
    </location>
</feature>
<proteinExistence type="predicted"/>
<feature type="compositionally biased region" description="Pro residues" evidence="1">
    <location>
        <begin position="48"/>
        <end position="61"/>
    </location>
</feature>
<feature type="compositionally biased region" description="Basic and acidic residues" evidence="1">
    <location>
        <begin position="12"/>
        <end position="21"/>
    </location>
</feature>
<evidence type="ECO:0000313" key="2">
    <source>
        <dbReference type="EMBL" id="PVI02824.1"/>
    </source>
</evidence>
<feature type="compositionally biased region" description="Low complexity" evidence="1">
    <location>
        <begin position="431"/>
        <end position="446"/>
    </location>
</feature>
<dbReference type="STRING" id="97972.A0A2V1DZK8"/>
<name>A0A2V1DZK8_9PLEO</name>
<dbReference type="Proteomes" id="UP000244855">
    <property type="component" value="Unassembled WGS sequence"/>
</dbReference>
<gene>
    <name evidence="2" type="ORF">DM02DRAFT_640984</name>
</gene>
<evidence type="ECO:0000256" key="1">
    <source>
        <dbReference type="SAM" id="MobiDB-lite"/>
    </source>
</evidence>
<accession>A0A2V1DZK8</accession>
<dbReference type="AlphaFoldDB" id="A0A2V1DZK8"/>
<dbReference type="OrthoDB" id="2402960at2759"/>
<feature type="compositionally biased region" description="Low complexity" evidence="1">
    <location>
        <begin position="455"/>
        <end position="468"/>
    </location>
</feature>
<dbReference type="EMBL" id="KZ805338">
    <property type="protein sequence ID" value="PVI02824.1"/>
    <property type="molecule type" value="Genomic_DNA"/>
</dbReference>
<feature type="region of interest" description="Disordered" evidence="1">
    <location>
        <begin position="1"/>
        <end position="525"/>
    </location>
</feature>
<reference evidence="2 3" key="1">
    <citation type="journal article" date="2018" name="Sci. Rep.">
        <title>Comparative genomics provides insights into the lifestyle and reveals functional heterogeneity of dark septate endophytic fungi.</title>
        <authorList>
            <person name="Knapp D.G."/>
            <person name="Nemeth J.B."/>
            <person name="Barry K."/>
            <person name="Hainaut M."/>
            <person name="Henrissat B."/>
            <person name="Johnson J."/>
            <person name="Kuo A."/>
            <person name="Lim J.H.P."/>
            <person name="Lipzen A."/>
            <person name="Nolan M."/>
            <person name="Ohm R.A."/>
            <person name="Tamas L."/>
            <person name="Grigoriev I.V."/>
            <person name="Spatafora J.W."/>
            <person name="Nagy L.G."/>
            <person name="Kovacs G.M."/>
        </authorList>
    </citation>
    <scope>NUCLEOTIDE SEQUENCE [LARGE SCALE GENOMIC DNA]</scope>
    <source>
        <strain evidence="2 3">DSE2036</strain>
    </source>
</reference>
<protein>
    <submittedName>
        <fullName evidence="2">Uncharacterized protein</fullName>
    </submittedName>
</protein>